<evidence type="ECO:0000313" key="1">
    <source>
        <dbReference type="EMBL" id="MEQ2310243.1"/>
    </source>
</evidence>
<sequence>MKGKWPRGFKHRAYLRTASKYTVNMHNKELVIKKENLPVREVWSVIMAFRGGLADVLWNWILRTGDAHSFEETFIRL</sequence>
<reference evidence="1 2" key="1">
    <citation type="submission" date="2021-06" db="EMBL/GenBank/DDBJ databases">
        <authorList>
            <person name="Palmer J.M."/>
        </authorList>
    </citation>
    <scope>NUCLEOTIDE SEQUENCE [LARGE SCALE GENOMIC DNA]</scope>
    <source>
        <strain evidence="1 2">AS_MEX2019</strain>
        <tissue evidence="1">Muscle</tissue>
    </source>
</reference>
<proteinExistence type="predicted"/>
<organism evidence="1 2">
    <name type="scientific">Ameca splendens</name>
    <dbReference type="NCBI Taxonomy" id="208324"/>
    <lineage>
        <taxon>Eukaryota</taxon>
        <taxon>Metazoa</taxon>
        <taxon>Chordata</taxon>
        <taxon>Craniata</taxon>
        <taxon>Vertebrata</taxon>
        <taxon>Euteleostomi</taxon>
        <taxon>Actinopterygii</taxon>
        <taxon>Neopterygii</taxon>
        <taxon>Teleostei</taxon>
        <taxon>Neoteleostei</taxon>
        <taxon>Acanthomorphata</taxon>
        <taxon>Ovalentaria</taxon>
        <taxon>Atherinomorphae</taxon>
        <taxon>Cyprinodontiformes</taxon>
        <taxon>Goodeidae</taxon>
        <taxon>Ameca</taxon>
    </lineage>
</organism>
<gene>
    <name evidence="1" type="ORF">AMECASPLE_006927</name>
</gene>
<accession>A0ABV0ZVF9</accession>
<comment type="caution">
    <text evidence="1">The sequence shown here is derived from an EMBL/GenBank/DDBJ whole genome shotgun (WGS) entry which is preliminary data.</text>
</comment>
<name>A0ABV0ZVF9_9TELE</name>
<keyword evidence="2" id="KW-1185">Reference proteome</keyword>
<evidence type="ECO:0000313" key="2">
    <source>
        <dbReference type="Proteomes" id="UP001469553"/>
    </source>
</evidence>
<protein>
    <submittedName>
        <fullName evidence="1">Uncharacterized protein</fullName>
    </submittedName>
</protein>
<dbReference type="EMBL" id="JAHRIP010075579">
    <property type="protein sequence ID" value="MEQ2310243.1"/>
    <property type="molecule type" value="Genomic_DNA"/>
</dbReference>
<dbReference type="Proteomes" id="UP001469553">
    <property type="component" value="Unassembled WGS sequence"/>
</dbReference>